<protein>
    <submittedName>
        <fullName evidence="3">Alpha,alpha-trehalase</fullName>
        <ecNumber evidence="3">3.2.1.28</ecNumber>
    </submittedName>
</protein>
<proteinExistence type="predicted"/>
<dbReference type="GO" id="GO:0004555">
    <property type="term" value="F:alpha,alpha-trehalase activity"/>
    <property type="evidence" value="ECO:0007669"/>
    <property type="project" value="UniProtKB-EC"/>
</dbReference>
<dbReference type="NCBIfam" id="NF009773">
    <property type="entry name" value="PRK13270.1"/>
    <property type="match status" value="1"/>
</dbReference>
<dbReference type="Gene3D" id="1.50.10.10">
    <property type="match status" value="1"/>
</dbReference>
<gene>
    <name evidence="3" type="ORF">HNQ92_004261</name>
</gene>
<dbReference type="EMBL" id="JACHGF010000008">
    <property type="protein sequence ID" value="MBB5286101.1"/>
    <property type="molecule type" value="Genomic_DNA"/>
</dbReference>
<dbReference type="InterPro" id="IPR008928">
    <property type="entry name" value="6-hairpin_glycosidase_sf"/>
</dbReference>
<dbReference type="PROSITE" id="PS00928">
    <property type="entry name" value="TREHALASE_2"/>
    <property type="match status" value="1"/>
</dbReference>
<dbReference type="PRINTS" id="PR00744">
    <property type="entry name" value="GLHYDRLASE37"/>
</dbReference>
<evidence type="ECO:0000313" key="3">
    <source>
        <dbReference type="EMBL" id="MBB5286101.1"/>
    </source>
</evidence>
<reference evidence="3 4" key="1">
    <citation type="submission" date="2020-08" db="EMBL/GenBank/DDBJ databases">
        <title>Genomic Encyclopedia of Type Strains, Phase IV (KMG-IV): sequencing the most valuable type-strain genomes for metagenomic binning, comparative biology and taxonomic classification.</title>
        <authorList>
            <person name="Goeker M."/>
        </authorList>
    </citation>
    <scope>NUCLEOTIDE SEQUENCE [LARGE SCALE GENOMIC DNA]</scope>
    <source>
        <strain evidence="3 4">DSM 105074</strain>
    </source>
</reference>
<evidence type="ECO:0000256" key="1">
    <source>
        <dbReference type="ARBA" id="ARBA00022801"/>
    </source>
</evidence>
<dbReference type="RefSeq" id="WP_281380774.1">
    <property type="nucleotide sequence ID" value="NZ_JACHGF010000008.1"/>
</dbReference>
<dbReference type="AlphaFoldDB" id="A0A840TQI3"/>
<dbReference type="NCBIfam" id="NF009774">
    <property type="entry name" value="PRK13271.1"/>
    <property type="match status" value="1"/>
</dbReference>
<keyword evidence="1 3" id="KW-0378">Hydrolase</keyword>
<evidence type="ECO:0000313" key="4">
    <source>
        <dbReference type="Proteomes" id="UP000557307"/>
    </source>
</evidence>
<dbReference type="PANTHER" id="PTHR23403">
    <property type="entry name" value="TREHALASE"/>
    <property type="match status" value="1"/>
</dbReference>
<dbReference type="PANTHER" id="PTHR23403:SF1">
    <property type="entry name" value="TREHALASE"/>
    <property type="match status" value="1"/>
</dbReference>
<keyword evidence="4" id="KW-1185">Reference proteome</keyword>
<sequence>MYGSFASHVSLGQSLSSPDDLFGTFFKDVQMAVIFPDSKTFADSVPISDPALIIEKYFHEKYQPDFDLKQFVKSHFEIPLETKAEFEPQGNVPTAEEYIRQLWPFLTRRPENQVRGGSLLPLPEPYVVPGGRFREIYYWDSYFTMLGLKECGRVDLIENMIRNFAYLIDQFGHVPTGNRTYYLSRSQPPFFSMMVRLFSEMEGTKVLVKYLPQMQQEYNYWMEGFDRLTEDAPAHRRVVRLAEGTYLNRYWDDKPLPRPESYHEDVELAQEAQEKYGTPPEVLYRHIRAAAESGWDFSSRWYAEGKDFASTHTTDILPVDLNCLLYHLEYTLAETYQLSEQYDLFHHYEKKASDRSEAIQKYFWDPARNYFMDYDFVVRKPTHHFTLAGTFPLFFRLAKPRQARFVNAYLRLNFMRSGGLMTTLTHTGQQWDLPNGWAPLQWIAYKGLRNYHFARSAYRLRTNWLSLIEKEFKHTGKIMEKYNVANTYLEATGGEYEVQEGFGWTNGVYLRMKRHT</sequence>
<dbReference type="InterPro" id="IPR012341">
    <property type="entry name" value="6hp_glycosidase-like_sf"/>
</dbReference>
<dbReference type="Proteomes" id="UP000557307">
    <property type="component" value="Unassembled WGS sequence"/>
</dbReference>
<evidence type="ECO:0000256" key="2">
    <source>
        <dbReference type="ARBA" id="ARBA00023295"/>
    </source>
</evidence>
<accession>A0A840TQI3</accession>
<dbReference type="Pfam" id="PF01204">
    <property type="entry name" value="Trehalase"/>
    <property type="match status" value="1"/>
</dbReference>
<organism evidence="3 4">
    <name type="scientific">Rhabdobacter roseus</name>
    <dbReference type="NCBI Taxonomy" id="1655419"/>
    <lineage>
        <taxon>Bacteria</taxon>
        <taxon>Pseudomonadati</taxon>
        <taxon>Bacteroidota</taxon>
        <taxon>Cytophagia</taxon>
        <taxon>Cytophagales</taxon>
        <taxon>Cytophagaceae</taxon>
        <taxon>Rhabdobacter</taxon>
    </lineage>
</organism>
<dbReference type="InterPro" id="IPR001661">
    <property type="entry name" value="Glyco_hydro_37"/>
</dbReference>
<keyword evidence="2 3" id="KW-0326">Glycosidase</keyword>
<dbReference type="PROSITE" id="PS00927">
    <property type="entry name" value="TREHALASE_1"/>
    <property type="match status" value="1"/>
</dbReference>
<name>A0A840TQI3_9BACT</name>
<dbReference type="SUPFAM" id="SSF48208">
    <property type="entry name" value="Six-hairpin glycosidases"/>
    <property type="match status" value="1"/>
</dbReference>
<dbReference type="InterPro" id="IPR018232">
    <property type="entry name" value="Glyco_hydro_37_CS"/>
</dbReference>
<dbReference type="GO" id="GO:0005993">
    <property type="term" value="P:trehalose catabolic process"/>
    <property type="evidence" value="ECO:0007669"/>
    <property type="project" value="TreeGrafter"/>
</dbReference>
<dbReference type="EC" id="3.2.1.28" evidence="3"/>
<comment type="caution">
    <text evidence="3">The sequence shown here is derived from an EMBL/GenBank/DDBJ whole genome shotgun (WGS) entry which is preliminary data.</text>
</comment>